<sequence>MIESALDIEMATLSLVGALDGLSFEAVLDPIVMEAIVRPGFAETCIDVAIGRTSASR</sequence>
<gene>
    <name evidence="1" type="ORF">J2T10_002755</name>
</gene>
<proteinExistence type="predicted"/>
<dbReference type="Proteomes" id="UP001244563">
    <property type="component" value="Unassembled WGS sequence"/>
</dbReference>
<evidence type="ECO:0000313" key="2">
    <source>
        <dbReference type="Proteomes" id="UP001244563"/>
    </source>
</evidence>
<accession>A0ABT9TN44</accession>
<comment type="caution">
    <text evidence="1">The sequence shown here is derived from an EMBL/GenBank/DDBJ whole genome shotgun (WGS) entry which is preliminary data.</text>
</comment>
<dbReference type="RefSeq" id="WP_197493607.1">
    <property type="nucleotide sequence ID" value="NZ_BDDW01000011.1"/>
</dbReference>
<keyword evidence="2" id="KW-1185">Reference proteome</keyword>
<dbReference type="EMBL" id="JAUSSW010000007">
    <property type="protein sequence ID" value="MDQ0103098.1"/>
    <property type="molecule type" value="Genomic_DNA"/>
</dbReference>
<evidence type="ECO:0000313" key="1">
    <source>
        <dbReference type="EMBL" id="MDQ0103098.1"/>
    </source>
</evidence>
<name>A0ABT9TN44_PAENI</name>
<organism evidence="1 2">
    <name type="scientific">Paenarthrobacter nicotinovorans</name>
    <name type="common">Arthrobacter nicotinovorans</name>
    <dbReference type="NCBI Taxonomy" id="29320"/>
    <lineage>
        <taxon>Bacteria</taxon>
        <taxon>Bacillati</taxon>
        <taxon>Actinomycetota</taxon>
        <taxon>Actinomycetes</taxon>
        <taxon>Micrococcales</taxon>
        <taxon>Micrococcaceae</taxon>
        <taxon>Paenarthrobacter</taxon>
    </lineage>
</organism>
<protein>
    <submittedName>
        <fullName evidence="1">Uncharacterized protein</fullName>
    </submittedName>
</protein>
<reference evidence="1 2" key="1">
    <citation type="submission" date="2023-07" db="EMBL/GenBank/DDBJ databases">
        <title>Sorghum-associated microbial communities from plants grown in Nebraska, USA.</title>
        <authorList>
            <person name="Schachtman D."/>
        </authorList>
    </citation>
    <scope>NUCLEOTIDE SEQUENCE [LARGE SCALE GENOMIC DNA]</scope>
    <source>
        <strain evidence="1 2">CC523</strain>
    </source>
</reference>